<feature type="domain" description="Knr4/Smi1-like" evidence="1">
    <location>
        <begin position="50"/>
        <end position="91"/>
    </location>
</feature>
<dbReference type="Gene3D" id="3.40.1580.10">
    <property type="entry name" value="SMI1/KNR4-like"/>
    <property type="match status" value="1"/>
</dbReference>
<gene>
    <name evidence="2" type="ORF">ACFQMG_26770</name>
</gene>
<dbReference type="InterPro" id="IPR037883">
    <property type="entry name" value="Knr4/Smi1-like_sf"/>
</dbReference>
<evidence type="ECO:0000259" key="1">
    <source>
        <dbReference type="Pfam" id="PF09346"/>
    </source>
</evidence>
<proteinExistence type="predicted"/>
<accession>A0ABW2G108</accession>
<dbReference type="EMBL" id="JBHTAJ010000061">
    <property type="protein sequence ID" value="MFC7183155.1"/>
    <property type="molecule type" value="Genomic_DNA"/>
</dbReference>
<evidence type="ECO:0000313" key="2">
    <source>
        <dbReference type="EMBL" id="MFC7183155.1"/>
    </source>
</evidence>
<comment type="caution">
    <text evidence="2">The sequence shown here is derived from an EMBL/GenBank/DDBJ whole genome shotgun (WGS) entry which is preliminary data.</text>
</comment>
<dbReference type="Pfam" id="PF09346">
    <property type="entry name" value="SMI1_KNR4"/>
    <property type="match status" value="1"/>
</dbReference>
<organism evidence="2 3">
    <name type="scientific">Kitasatospora paranensis</name>
    <dbReference type="NCBI Taxonomy" id="258053"/>
    <lineage>
        <taxon>Bacteria</taxon>
        <taxon>Bacillati</taxon>
        <taxon>Actinomycetota</taxon>
        <taxon>Actinomycetes</taxon>
        <taxon>Kitasatosporales</taxon>
        <taxon>Streptomycetaceae</taxon>
        <taxon>Kitasatospora</taxon>
    </lineage>
</organism>
<dbReference type="Proteomes" id="UP001596435">
    <property type="component" value="Unassembled WGS sequence"/>
</dbReference>
<dbReference type="SUPFAM" id="SSF160631">
    <property type="entry name" value="SMI1/KNR4-like"/>
    <property type="match status" value="1"/>
</dbReference>
<dbReference type="RefSeq" id="WP_345703869.1">
    <property type="nucleotide sequence ID" value="NZ_BAABKV010000001.1"/>
</dbReference>
<reference evidence="3" key="1">
    <citation type="journal article" date="2019" name="Int. J. Syst. Evol. Microbiol.">
        <title>The Global Catalogue of Microorganisms (GCM) 10K type strain sequencing project: providing services to taxonomists for standard genome sequencing and annotation.</title>
        <authorList>
            <consortium name="The Broad Institute Genomics Platform"/>
            <consortium name="The Broad Institute Genome Sequencing Center for Infectious Disease"/>
            <person name="Wu L."/>
            <person name="Ma J."/>
        </authorList>
    </citation>
    <scope>NUCLEOTIDE SEQUENCE [LARGE SCALE GENOMIC DNA]</scope>
    <source>
        <strain evidence="3">CGMCC 1.12859</strain>
    </source>
</reference>
<evidence type="ECO:0000313" key="3">
    <source>
        <dbReference type="Proteomes" id="UP001596435"/>
    </source>
</evidence>
<name>A0ABW2G108_9ACTN</name>
<sequence>MVSVLAVDRRAVNVHVDWSGVREHVIAVDEAERRARGTEPSSYPLFEPVLTLAEIAEAEAQFGVTLPEEYRTFLAEVGAGGPGPGRLSPLCRINGVWGWQWDTAGHQWRPKIDLESRPRPVLPYRRPRAPPRERHHRRPALTVIKPSVQGRRARLTIATGRRDISAVRGSGARVVAPSGLKAGIPREDHGWFGRAGRCRASGTQVTARG</sequence>
<protein>
    <submittedName>
        <fullName evidence="2">SMI1/KNR4 family protein</fullName>
    </submittedName>
</protein>
<dbReference type="InterPro" id="IPR018958">
    <property type="entry name" value="Knr4/Smi1-like_dom"/>
</dbReference>
<keyword evidence="3" id="KW-1185">Reference proteome</keyword>